<feature type="compositionally biased region" description="Basic and acidic residues" evidence="4">
    <location>
        <begin position="278"/>
        <end position="306"/>
    </location>
</feature>
<dbReference type="KEGG" id="trz:GWP43_10200"/>
<evidence type="ECO:0000256" key="4">
    <source>
        <dbReference type="SAM" id="MobiDB-lite"/>
    </source>
</evidence>
<dbReference type="PROSITE" id="PS00211">
    <property type="entry name" value="ABC_TRANSPORTER_1"/>
    <property type="match status" value="2"/>
</dbReference>
<sequence>MITLQNVSFSYPDSAETLFDGFSAALGGASHWTCITGANGCGKTTLLKLIAGMLLPLSGIIKCESAVYCAQNSTELPDTAYTLFWDADNEVRRFFSLLNITAKQLERWETLSGGEKKRLQIACALAERPSVLLLDEPTNHLDAASKELIINALKLFTGTGMIVSHDRAFADSLCTATFYLYRESAAFADGADSIRGKLYAANVSTALELWDTERASCLSEWHKADAGVSKAKALSDMWQREAEHSKNRLRNVYGGKDHDAAQKIRLAIVTGKDRTPGTVKKCFDSRREQAEKRRDAQAKPLNRKEGFSPAQADTSVFIPKVLIHLPPQIISAGEDGSYTLQIPELTVQKQSRIALTGANGTGKTLLAHTILNRIREADLQKKSDGESLSFYLPQEIPKAEEQAVLAHFFSLDKELRSEILSTVYRMGSNPKALLTFTDSKRISPGELRKLMIALAMSNPLKVLILDEPTNHLDILSARLLETALAKISCALIIISHDSVFLQNCNCTELWQIIKTGSCGMLERIDNPYPCSCNAGSCLVNP</sequence>
<dbReference type="Proteomes" id="UP000464374">
    <property type="component" value="Chromosome"/>
</dbReference>
<dbReference type="GO" id="GO:0005524">
    <property type="term" value="F:ATP binding"/>
    <property type="evidence" value="ECO:0007669"/>
    <property type="project" value="UniProtKB-KW"/>
</dbReference>
<dbReference type="SUPFAM" id="SSF52540">
    <property type="entry name" value="P-loop containing nucleoside triphosphate hydrolases"/>
    <property type="match status" value="2"/>
</dbReference>
<feature type="domain" description="ABC transporter" evidence="5">
    <location>
        <begin position="2"/>
        <end position="207"/>
    </location>
</feature>
<dbReference type="PANTHER" id="PTHR19211:SF6">
    <property type="entry name" value="BLL7188 PROTEIN"/>
    <property type="match status" value="1"/>
</dbReference>
<proteinExistence type="predicted"/>
<dbReference type="InterPro" id="IPR003593">
    <property type="entry name" value="AAA+_ATPase"/>
</dbReference>
<feature type="region of interest" description="Disordered" evidence="4">
    <location>
        <begin position="278"/>
        <end position="307"/>
    </location>
</feature>
<accession>A0A6P1Y1Q4</accession>
<reference evidence="6 7" key="1">
    <citation type="submission" date="2020-01" db="EMBL/GenBank/DDBJ databases">
        <title>Complete genome sequence of a human oral phylogroup 1 Treponema sp. strain ATCC 700766, originally isolated from periodontitis dental plaque.</title>
        <authorList>
            <person name="Chan Y."/>
            <person name="Huo Y.-B."/>
            <person name="Yu X.-L."/>
            <person name="Zeng H."/>
            <person name="Leung W.-K."/>
            <person name="Watt R.M."/>
        </authorList>
    </citation>
    <scope>NUCLEOTIDE SEQUENCE [LARGE SCALE GENOMIC DNA]</scope>
    <source>
        <strain evidence="6 7">OMZ 804</strain>
    </source>
</reference>
<dbReference type="InterPro" id="IPR050611">
    <property type="entry name" value="ABCF"/>
</dbReference>
<dbReference type="SMART" id="SM00382">
    <property type="entry name" value="AAA"/>
    <property type="match status" value="2"/>
</dbReference>
<gene>
    <name evidence="6" type="ORF">GWP43_10200</name>
</gene>
<dbReference type="EMBL" id="CP048020">
    <property type="protein sequence ID" value="QHX43748.1"/>
    <property type="molecule type" value="Genomic_DNA"/>
</dbReference>
<keyword evidence="1" id="KW-0677">Repeat</keyword>
<evidence type="ECO:0000259" key="5">
    <source>
        <dbReference type="PROSITE" id="PS50893"/>
    </source>
</evidence>
<dbReference type="AlphaFoldDB" id="A0A6P1Y1Q4"/>
<evidence type="ECO:0000256" key="2">
    <source>
        <dbReference type="ARBA" id="ARBA00022741"/>
    </source>
</evidence>
<dbReference type="GO" id="GO:0016887">
    <property type="term" value="F:ATP hydrolysis activity"/>
    <property type="evidence" value="ECO:0007669"/>
    <property type="project" value="InterPro"/>
</dbReference>
<keyword evidence="3 6" id="KW-0067">ATP-binding</keyword>
<feature type="domain" description="ABC transporter" evidence="5">
    <location>
        <begin position="323"/>
        <end position="540"/>
    </location>
</feature>
<protein>
    <submittedName>
        <fullName evidence="6">ABC-F family ATP-binding cassette domain-containing protein</fullName>
    </submittedName>
</protein>
<dbReference type="PANTHER" id="PTHR19211">
    <property type="entry name" value="ATP-BINDING TRANSPORT PROTEIN-RELATED"/>
    <property type="match status" value="1"/>
</dbReference>
<dbReference type="RefSeq" id="WP_162664057.1">
    <property type="nucleotide sequence ID" value="NZ_CP048020.1"/>
</dbReference>
<evidence type="ECO:0000313" key="6">
    <source>
        <dbReference type="EMBL" id="QHX43748.1"/>
    </source>
</evidence>
<evidence type="ECO:0000313" key="7">
    <source>
        <dbReference type="Proteomes" id="UP000464374"/>
    </source>
</evidence>
<dbReference type="InterPro" id="IPR003439">
    <property type="entry name" value="ABC_transporter-like_ATP-bd"/>
</dbReference>
<dbReference type="CDD" id="cd03221">
    <property type="entry name" value="ABCF_EF-3"/>
    <property type="match status" value="1"/>
</dbReference>
<evidence type="ECO:0000256" key="1">
    <source>
        <dbReference type="ARBA" id="ARBA00022737"/>
    </source>
</evidence>
<dbReference type="Gene3D" id="3.40.50.300">
    <property type="entry name" value="P-loop containing nucleotide triphosphate hydrolases"/>
    <property type="match status" value="2"/>
</dbReference>
<dbReference type="Pfam" id="PF00005">
    <property type="entry name" value="ABC_tran"/>
    <property type="match status" value="2"/>
</dbReference>
<dbReference type="InterPro" id="IPR017871">
    <property type="entry name" value="ABC_transporter-like_CS"/>
</dbReference>
<dbReference type="InterPro" id="IPR027417">
    <property type="entry name" value="P-loop_NTPase"/>
</dbReference>
<dbReference type="PROSITE" id="PS50893">
    <property type="entry name" value="ABC_TRANSPORTER_2"/>
    <property type="match status" value="2"/>
</dbReference>
<organism evidence="6 7">
    <name type="scientific">Treponema vincentii</name>
    <dbReference type="NCBI Taxonomy" id="69710"/>
    <lineage>
        <taxon>Bacteria</taxon>
        <taxon>Pseudomonadati</taxon>
        <taxon>Spirochaetota</taxon>
        <taxon>Spirochaetia</taxon>
        <taxon>Spirochaetales</taxon>
        <taxon>Treponemataceae</taxon>
        <taxon>Treponema</taxon>
    </lineage>
</organism>
<name>A0A6P1Y1Q4_9SPIR</name>
<evidence type="ECO:0000256" key="3">
    <source>
        <dbReference type="ARBA" id="ARBA00022840"/>
    </source>
</evidence>
<keyword evidence="2" id="KW-0547">Nucleotide-binding</keyword>